<sequence length="1019" mass="114463">ALNTVLAFCSSRKSMAPTFDSIRGSVEGLLKRPLSLEKVSEIKALCPDLVKFAYMPKNDLLIHGSNQPASKRDATRDKGPDYSEFGSSQLQDSQDHVLVLEFKDSVRGQKADNQYTLTLPPSLTPATMKKLVEKRNAQFRNAVNELLVRTPETEDPVSLLQASGRKFVPVNTAWNSDIPKDPPEIPSSDARPSVTEIIEEMQKQRWYKDQIMFRQEMEEKITRQGTLGTPLSAAIMNALSSSRQISSFYCHQAEAINALAEGSHVIVSTPTASGKSIIYQVPMLRFLEKDPDSTFIFIYPTKALAQDQRVAVQNLLSNCPGSDGIQVSAYDGDTPQEDRRQVRENASIIFTNFDMIHFSILPQEDLWRRFFKNLKLVAVDELHYYTGLFGSHVAQVMRRLRRICTAVGNRRVQFVSCSATIASPLNHMYNIFGVENITAVAEDGAPSGHKEFLVWNPPLKVSGDRSLGRVNATDEATGLMRFLMKRGFRVILFCQRRKSCELAMKVIRADLTAEGRLDVLEKVMAYRGGLSTYPLDRRRIEREAFSGQLLGIIATNALELGVDIGVLDVVIVLGFPPGGLASFRQQIGRAGRRARDSLTVFIPETLPMDDHYLMNPEQLLRGPVADIILDLENPLILEAHLQCAGTEMPITMEDEQYFGPMMKEICETRLSKDEDGWYHTHPRFLPYPAKHVNLRGVEEEKYVLIDITEFERGGTAKLVEEVEISRALFEVYEGGVFMHQGLSLVVHSISHDSRVAHLRRVDVNWITEKPVSSNPSYSDIDPIRTHRIREVKRQEGATSQGHAFYGRIKVQTTVYGFYKIRNGCIIDQVDLENLPWERETLGFWLDIPETLLQLFVDQEVNPAEAIHSAQHAVLNRIQMPKELLTECKAVTKEYKVEESKRKRPARLVFYESAGKGGGLAAKSFDRISHFISAAYSQITMCECERGCDSCILDPFCREHNTVFSKIGAKAILQALLGLPVSPEDVPPPEHLPGDPVAHHQTVVEADTIPTQGNINVERD</sequence>
<evidence type="ECO:0000313" key="1">
    <source>
        <dbReference type="EMBL" id="KAF9653177.1"/>
    </source>
</evidence>
<reference evidence="1" key="1">
    <citation type="submission" date="2019-10" db="EMBL/GenBank/DDBJ databases">
        <authorList>
            <consortium name="DOE Joint Genome Institute"/>
            <person name="Kuo A."/>
            <person name="Miyauchi S."/>
            <person name="Kiss E."/>
            <person name="Drula E."/>
            <person name="Kohler A."/>
            <person name="Sanchez-Garcia M."/>
            <person name="Andreopoulos B."/>
            <person name="Barry K.W."/>
            <person name="Bonito G."/>
            <person name="Buee M."/>
            <person name="Carver A."/>
            <person name="Chen C."/>
            <person name="Cichocki N."/>
            <person name="Clum A."/>
            <person name="Culley D."/>
            <person name="Crous P.W."/>
            <person name="Fauchery L."/>
            <person name="Girlanda M."/>
            <person name="Hayes R."/>
            <person name="Keri Z."/>
            <person name="Labutti K."/>
            <person name="Lipzen A."/>
            <person name="Lombard V."/>
            <person name="Magnuson J."/>
            <person name="Maillard F."/>
            <person name="Morin E."/>
            <person name="Murat C."/>
            <person name="Nolan M."/>
            <person name="Ohm R."/>
            <person name="Pangilinan J."/>
            <person name="Pereira M."/>
            <person name="Perotto S."/>
            <person name="Peter M."/>
            <person name="Riley R."/>
            <person name="Sitrit Y."/>
            <person name="Stielow B."/>
            <person name="Szollosi G."/>
            <person name="Zifcakova L."/>
            <person name="Stursova M."/>
            <person name="Spatafora J.W."/>
            <person name="Tedersoo L."/>
            <person name="Vaario L.-M."/>
            <person name="Yamada A."/>
            <person name="Yan M."/>
            <person name="Wang P."/>
            <person name="Xu J."/>
            <person name="Bruns T."/>
            <person name="Baldrian P."/>
            <person name="Vilgalys R."/>
            <person name="Henrissat B."/>
            <person name="Grigoriev I.V."/>
            <person name="Hibbett D."/>
            <person name="Nagy L.G."/>
            <person name="Martin F.M."/>
        </authorList>
    </citation>
    <scope>NUCLEOTIDE SEQUENCE</scope>
    <source>
        <strain evidence="1">P2</strain>
    </source>
</reference>
<protein>
    <submittedName>
        <fullName evidence="1">P-loop containing nucleoside triphosphate hydrolase protein</fullName>
    </submittedName>
</protein>
<dbReference type="Proteomes" id="UP000886501">
    <property type="component" value="Unassembled WGS sequence"/>
</dbReference>
<evidence type="ECO:0000313" key="2">
    <source>
        <dbReference type="Proteomes" id="UP000886501"/>
    </source>
</evidence>
<dbReference type="EMBL" id="MU117965">
    <property type="protein sequence ID" value="KAF9653177.1"/>
    <property type="molecule type" value="Genomic_DNA"/>
</dbReference>
<proteinExistence type="predicted"/>
<organism evidence="1 2">
    <name type="scientific">Thelephora ganbajun</name>
    <name type="common">Ganba fungus</name>
    <dbReference type="NCBI Taxonomy" id="370292"/>
    <lineage>
        <taxon>Eukaryota</taxon>
        <taxon>Fungi</taxon>
        <taxon>Dikarya</taxon>
        <taxon>Basidiomycota</taxon>
        <taxon>Agaricomycotina</taxon>
        <taxon>Agaricomycetes</taxon>
        <taxon>Thelephorales</taxon>
        <taxon>Thelephoraceae</taxon>
        <taxon>Thelephora</taxon>
    </lineage>
</organism>
<feature type="non-terminal residue" evidence="1">
    <location>
        <position position="1"/>
    </location>
</feature>
<gene>
    <name evidence="1" type="ORF">BDM02DRAFT_3087884</name>
</gene>
<keyword evidence="2" id="KW-1185">Reference proteome</keyword>
<name>A0ACB6ZU59_THEGA</name>
<accession>A0ACB6ZU59</accession>
<reference evidence="1" key="2">
    <citation type="journal article" date="2020" name="Nat. Commun.">
        <title>Large-scale genome sequencing of mycorrhizal fungi provides insights into the early evolution of symbiotic traits.</title>
        <authorList>
            <person name="Miyauchi S."/>
            <person name="Kiss E."/>
            <person name="Kuo A."/>
            <person name="Drula E."/>
            <person name="Kohler A."/>
            <person name="Sanchez-Garcia M."/>
            <person name="Morin E."/>
            <person name="Andreopoulos B."/>
            <person name="Barry K.W."/>
            <person name="Bonito G."/>
            <person name="Buee M."/>
            <person name="Carver A."/>
            <person name="Chen C."/>
            <person name="Cichocki N."/>
            <person name="Clum A."/>
            <person name="Culley D."/>
            <person name="Crous P.W."/>
            <person name="Fauchery L."/>
            <person name="Girlanda M."/>
            <person name="Hayes R.D."/>
            <person name="Keri Z."/>
            <person name="LaButti K."/>
            <person name="Lipzen A."/>
            <person name="Lombard V."/>
            <person name="Magnuson J."/>
            <person name="Maillard F."/>
            <person name="Murat C."/>
            <person name="Nolan M."/>
            <person name="Ohm R.A."/>
            <person name="Pangilinan J."/>
            <person name="Pereira M.F."/>
            <person name="Perotto S."/>
            <person name="Peter M."/>
            <person name="Pfister S."/>
            <person name="Riley R."/>
            <person name="Sitrit Y."/>
            <person name="Stielow J.B."/>
            <person name="Szollosi G."/>
            <person name="Zifcakova L."/>
            <person name="Stursova M."/>
            <person name="Spatafora J.W."/>
            <person name="Tedersoo L."/>
            <person name="Vaario L.M."/>
            <person name="Yamada A."/>
            <person name="Yan M."/>
            <person name="Wang P."/>
            <person name="Xu J."/>
            <person name="Bruns T."/>
            <person name="Baldrian P."/>
            <person name="Vilgalys R."/>
            <person name="Dunand C."/>
            <person name="Henrissat B."/>
            <person name="Grigoriev I.V."/>
            <person name="Hibbett D."/>
            <person name="Nagy L.G."/>
            <person name="Martin F.M."/>
        </authorList>
    </citation>
    <scope>NUCLEOTIDE SEQUENCE</scope>
    <source>
        <strain evidence="1">P2</strain>
    </source>
</reference>
<comment type="caution">
    <text evidence="1">The sequence shown here is derived from an EMBL/GenBank/DDBJ whole genome shotgun (WGS) entry which is preliminary data.</text>
</comment>
<keyword evidence="1" id="KW-0378">Hydrolase</keyword>